<dbReference type="Gene3D" id="2.40.160.10">
    <property type="entry name" value="Porin"/>
    <property type="match status" value="1"/>
</dbReference>
<name>A0A969W9U5_9GAMM</name>
<accession>A0A969W9U5</accession>
<proteinExistence type="predicted"/>
<dbReference type="RefSeq" id="WP_168147806.1">
    <property type="nucleotide sequence ID" value="NZ_JAAVXB010000004.1"/>
</dbReference>
<sequence length="341" mass="36942">MRDNLTAVAAALALGAASFGAHAAADTKVGGKMYFDLTDKSEKLGGDKTDNSGYGVDVPRFYLTVDHKFDDMWSINLTTDFNYSSTDGKSQLFVKKAYLQAAVNPLFKVRAGSTDMPWIPFVENQYGFRYVEPTTIDRLKFGNSADWGVHALGSNDYIDYEVSVVNGKGYSNVSGRSKRMDVEGRLAVTPVAGVTVAAGFYNGALGNETESTDAENTAQRYDGLISYVGNGLRIGGEYFEAKNFSATAITTGPQDKATGFSTWASYDLSDAIAVFARYDQAKPSKDLAPDTKRKYANAGVQYKAAKGISFAAAYKFDKLDTGDSATTKKLNEFGVFGEFKF</sequence>
<dbReference type="InterPro" id="IPR023614">
    <property type="entry name" value="Porin_dom_sf"/>
</dbReference>
<evidence type="ECO:0000313" key="3">
    <source>
        <dbReference type="Proteomes" id="UP000653472"/>
    </source>
</evidence>
<dbReference type="SUPFAM" id="SSF56935">
    <property type="entry name" value="Porins"/>
    <property type="match status" value="1"/>
</dbReference>
<protein>
    <submittedName>
        <fullName evidence="2">Porin</fullName>
    </submittedName>
</protein>
<feature type="chain" id="PRO_5036984792" evidence="1">
    <location>
        <begin position="24"/>
        <end position="341"/>
    </location>
</feature>
<comment type="caution">
    <text evidence="2">The sequence shown here is derived from an EMBL/GenBank/DDBJ whole genome shotgun (WGS) entry which is preliminary data.</text>
</comment>
<dbReference type="EMBL" id="JAAVXB010000004">
    <property type="protein sequence ID" value="NKF22559.1"/>
    <property type="molecule type" value="Genomic_DNA"/>
</dbReference>
<reference evidence="2" key="1">
    <citation type="submission" date="2020-03" db="EMBL/GenBank/DDBJ databases">
        <title>Solimonas marina sp. nov., isolated from deep seawater of the Pacific Ocean.</title>
        <authorList>
            <person name="Liu X."/>
            <person name="Lai Q."/>
            <person name="Sun F."/>
            <person name="Gai Y."/>
            <person name="Li G."/>
            <person name="Shao Z."/>
        </authorList>
    </citation>
    <scope>NUCLEOTIDE SEQUENCE</scope>
    <source>
        <strain evidence="2">C16B3</strain>
    </source>
</reference>
<organism evidence="2 3">
    <name type="scientific">Solimonas marina</name>
    <dbReference type="NCBI Taxonomy" id="2714601"/>
    <lineage>
        <taxon>Bacteria</taxon>
        <taxon>Pseudomonadati</taxon>
        <taxon>Pseudomonadota</taxon>
        <taxon>Gammaproteobacteria</taxon>
        <taxon>Nevskiales</taxon>
        <taxon>Nevskiaceae</taxon>
        <taxon>Solimonas</taxon>
    </lineage>
</organism>
<evidence type="ECO:0000313" key="2">
    <source>
        <dbReference type="EMBL" id="NKF22559.1"/>
    </source>
</evidence>
<keyword evidence="1" id="KW-0732">Signal</keyword>
<evidence type="ECO:0000256" key="1">
    <source>
        <dbReference type="SAM" id="SignalP"/>
    </source>
</evidence>
<gene>
    <name evidence="2" type="ORF">G7Y82_09525</name>
</gene>
<feature type="signal peptide" evidence="1">
    <location>
        <begin position="1"/>
        <end position="23"/>
    </location>
</feature>
<dbReference type="Proteomes" id="UP000653472">
    <property type="component" value="Unassembled WGS sequence"/>
</dbReference>
<keyword evidence="3" id="KW-1185">Reference proteome</keyword>
<dbReference type="AlphaFoldDB" id="A0A969W9U5"/>